<name>E2PUN8_STRCL</name>
<dbReference type="KEGG" id="sclf:BB341_14795"/>
<evidence type="ECO:0000313" key="3">
    <source>
        <dbReference type="Proteomes" id="UP000002357"/>
    </source>
</evidence>
<dbReference type="Gene3D" id="2.60.20.10">
    <property type="entry name" value="Crystallins"/>
    <property type="match status" value="1"/>
</dbReference>
<dbReference type="InterPro" id="IPR011024">
    <property type="entry name" value="G_crystallin-like"/>
</dbReference>
<organism evidence="2 3">
    <name type="scientific">Streptomyces clavuligerus</name>
    <dbReference type="NCBI Taxonomy" id="1901"/>
    <lineage>
        <taxon>Bacteria</taxon>
        <taxon>Bacillati</taxon>
        <taxon>Actinomycetota</taxon>
        <taxon>Actinomycetes</taxon>
        <taxon>Kitasatosporales</taxon>
        <taxon>Streptomycetaceae</taxon>
        <taxon>Streptomyces</taxon>
    </lineage>
</organism>
<dbReference type="EMBL" id="CM000913">
    <property type="protein sequence ID" value="EFG07817.1"/>
    <property type="molecule type" value="Genomic_DNA"/>
</dbReference>
<gene>
    <name evidence="2" type="ORF">SCLAV_2745</name>
</gene>
<reference evidence="2 3" key="1">
    <citation type="journal article" date="2010" name="Genome Biol. Evol.">
        <title>The sequence of a 1.8-mb bacterial linear plasmid reveals a rich evolutionary reservoir of secondary metabolic pathways.</title>
        <authorList>
            <person name="Medema M.H."/>
            <person name="Trefzer A."/>
            <person name="Kovalchuk A."/>
            <person name="van den Berg M."/>
            <person name="Mueller U."/>
            <person name="Heijne W."/>
            <person name="Wu L."/>
            <person name="Alam M.T."/>
            <person name="Ronning C.M."/>
            <person name="Nierman W.C."/>
            <person name="Bovenberg R.A.L."/>
            <person name="Breitling R."/>
            <person name="Takano E."/>
        </authorList>
    </citation>
    <scope>NUCLEOTIDE SEQUENCE [LARGE SCALE GENOMIC DNA]</scope>
    <source>
        <strain evidence="3">ATCC 27064 / DSM 738 / JCM 4710 / NBRC 13307 / NCIMB 12785 / NRRL 3585 / VKM Ac-602</strain>
    </source>
</reference>
<evidence type="ECO:0000256" key="1">
    <source>
        <dbReference type="SAM" id="MobiDB-lite"/>
    </source>
</evidence>
<keyword evidence="3" id="KW-1185">Reference proteome</keyword>
<protein>
    <recommendedName>
        <fullName evidence="4">Beta/gamma crystallin 'Greek key' domain-containing protein</fullName>
    </recommendedName>
</protein>
<evidence type="ECO:0008006" key="4">
    <source>
        <dbReference type="Google" id="ProtNLM"/>
    </source>
</evidence>
<dbReference type="AlphaFoldDB" id="E2PUN8"/>
<evidence type="ECO:0000313" key="2">
    <source>
        <dbReference type="EMBL" id="EFG07817.1"/>
    </source>
</evidence>
<feature type="region of interest" description="Disordered" evidence="1">
    <location>
        <begin position="37"/>
        <end position="65"/>
    </location>
</feature>
<accession>E2PUN8</accession>
<proteinExistence type="predicted"/>
<sequence>MSMWRCERCVHRVGSRAVLESAQRRANRVNRRMDVVVPQSEEMSAPPARRRTGSAGPSDTPRRTMAFTPFRSSAALAIAAGLALVLGIPGPATAADGPAVLEVRTEARNMDDMVHVATAWEHTFYGGAHISFYARDCRTAGSQILDSLPPGWNDRLSSMQVYSQCSVRLYRELNRQGPYVWLHAGKRIPDLWADNDLTSSMLFMAP</sequence>
<dbReference type="SUPFAM" id="SSF49695">
    <property type="entry name" value="gamma-Crystallin-like"/>
    <property type="match status" value="1"/>
</dbReference>
<dbReference type="Proteomes" id="UP000002357">
    <property type="component" value="Chromosome"/>
</dbReference>